<dbReference type="InterPro" id="IPR048684">
    <property type="entry name" value="COG4_C"/>
</dbReference>
<evidence type="ECO:0000259" key="2">
    <source>
        <dbReference type="Pfam" id="PF20662"/>
    </source>
</evidence>
<gene>
    <name evidence="3" type="ORF">NAES01612_LOCUS15284</name>
</gene>
<organism evidence="3">
    <name type="scientific">Paramoeba aestuarina</name>
    <dbReference type="NCBI Taxonomy" id="180227"/>
    <lineage>
        <taxon>Eukaryota</taxon>
        <taxon>Amoebozoa</taxon>
        <taxon>Discosea</taxon>
        <taxon>Flabellinia</taxon>
        <taxon>Dactylopodida</taxon>
        <taxon>Paramoebidae</taxon>
        <taxon>Paramoeba</taxon>
    </lineage>
</organism>
<dbReference type="PANTHER" id="PTHR24016">
    <property type="entry name" value="CONSERVED OLIGOMERIC GOLGI COMPLEX SUBUNIT 4"/>
    <property type="match status" value="1"/>
</dbReference>
<dbReference type="InterPro" id="IPR048682">
    <property type="entry name" value="COG4"/>
</dbReference>
<dbReference type="Pfam" id="PF08318">
    <property type="entry name" value="COG4_m"/>
    <property type="match status" value="1"/>
</dbReference>
<reference evidence="3" key="1">
    <citation type="submission" date="2021-01" db="EMBL/GenBank/DDBJ databases">
        <authorList>
            <person name="Corre E."/>
            <person name="Pelletier E."/>
            <person name="Niang G."/>
            <person name="Scheremetjew M."/>
            <person name="Finn R."/>
            <person name="Kale V."/>
            <person name="Holt S."/>
            <person name="Cochrane G."/>
            <person name="Meng A."/>
            <person name="Brown T."/>
            <person name="Cohen L."/>
        </authorList>
    </citation>
    <scope>NUCLEOTIDE SEQUENCE</scope>
    <source>
        <strain evidence="3">SoJaBio B1-5/56/2</strain>
    </source>
</reference>
<dbReference type="PANTHER" id="PTHR24016:SF0">
    <property type="entry name" value="CONSERVED OLIGOMERIC GOLGI COMPLEX SUBUNIT 4"/>
    <property type="match status" value="1"/>
</dbReference>
<proteinExistence type="predicted"/>
<dbReference type="Pfam" id="PF20662">
    <property type="entry name" value="COG4_C"/>
    <property type="match status" value="1"/>
</dbReference>
<feature type="domain" description="COG4 transport protein middle alpha-helical bundle" evidence="1">
    <location>
        <begin position="4"/>
        <end position="54"/>
    </location>
</feature>
<dbReference type="Gene3D" id="1.20.58.1970">
    <property type="match status" value="1"/>
</dbReference>
<evidence type="ECO:0000313" key="3">
    <source>
        <dbReference type="EMBL" id="CAE2314253.1"/>
    </source>
</evidence>
<feature type="domain" description="Conserved oligomeric Golgi complex subunit 4 C-terminal" evidence="2">
    <location>
        <begin position="81"/>
        <end position="295"/>
    </location>
</feature>
<evidence type="ECO:0000259" key="1">
    <source>
        <dbReference type="Pfam" id="PF08318"/>
    </source>
</evidence>
<name>A0A7S4L3U1_9EUKA</name>
<dbReference type="EMBL" id="HBKR01023335">
    <property type="protein sequence ID" value="CAE2314253.1"/>
    <property type="molecule type" value="Transcribed_RNA"/>
</dbReference>
<sequence>MEEEKKTSTIVDYVFFAIQESVKRGFSTGIRKVVCNVIEMVSHILDDVYLSYLNEVLEEEYEEIVHSESKLKIMESNLIMSVLNNLELSHKYLEKLTSMVETETQQLFRTPKEIEEVRTCISSLSKLGFRTLLLDTMTRISSVFDSEIDRILNSHFSPTSYQLSEEEFSANDEVDPFVSGFCAELSTVLRPFQEGFTDSNFEEFIHTMMKGIVLRLEKVILKKSFNQLGGLQLDRDLRKLISFFSERTQRPVRLEFSRLIQMTTLLSLETAIDVMDVLDESSGNVSWRLTLKEVRAVLDRRGFSAKEIIEYTKRMD</sequence>
<dbReference type="Gene3D" id="1.10.287.1060">
    <property type="entry name" value="ESAT-6-like"/>
    <property type="match status" value="1"/>
</dbReference>
<dbReference type="InterPro" id="IPR013167">
    <property type="entry name" value="COG4_M"/>
</dbReference>
<protein>
    <submittedName>
        <fullName evidence="3">Uncharacterized protein</fullName>
    </submittedName>
</protein>
<accession>A0A7S4L3U1</accession>
<dbReference type="AlphaFoldDB" id="A0A7S4L3U1"/>